<dbReference type="RefSeq" id="WP_076943232.1">
    <property type="nucleotide sequence ID" value="NZ_MOXD01000009.1"/>
</dbReference>
<accession>A0A1S8CGX5</accession>
<evidence type="ECO:0000313" key="2">
    <source>
        <dbReference type="EMBL" id="OMQ21096.1"/>
    </source>
</evidence>
<dbReference type="Proteomes" id="UP000216021">
    <property type="component" value="Unassembled WGS sequence"/>
</dbReference>
<gene>
    <name evidence="2" type="ORF">BMI79_16110</name>
</gene>
<sequence length="114" mass="13225">MRRKYWLWLMFANPVWAAQDRDPFQQPLTASCLSPVVSPADWQLKGTIGEPGLRHGWLMTPQGQWFRLQPQQTLLDGLWQVLQINERQLELSEVDMERVCSPAKSNIVLRLGKP</sequence>
<feature type="signal peptide" evidence="1">
    <location>
        <begin position="1"/>
        <end position="17"/>
    </location>
</feature>
<proteinExistence type="predicted"/>
<organism evidence="2 3">
    <name type="scientific">Serratia oryzae</name>
    <dbReference type="NCBI Taxonomy" id="2034155"/>
    <lineage>
        <taxon>Bacteria</taxon>
        <taxon>Pseudomonadati</taxon>
        <taxon>Pseudomonadota</taxon>
        <taxon>Gammaproteobacteria</taxon>
        <taxon>Enterobacterales</taxon>
        <taxon>Yersiniaceae</taxon>
        <taxon>Serratia</taxon>
    </lineage>
</organism>
<keyword evidence="1" id="KW-0732">Signal</keyword>
<evidence type="ECO:0000256" key="1">
    <source>
        <dbReference type="SAM" id="SignalP"/>
    </source>
</evidence>
<reference evidence="2 3" key="1">
    <citation type="submission" date="2016-11" db="EMBL/GenBank/DDBJ databases">
        <title>Rahnella oryzae sp. nov., isolated from rice root.</title>
        <authorList>
            <person name="Zhang X.-X."/>
            <person name="Zhang J."/>
        </authorList>
    </citation>
    <scope>NUCLEOTIDE SEQUENCE [LARGE SCALE GENOMIC DNA]</scope>
    <source>
        <strain evidence="2 3">J11-6</strain>
    </source>
</reference>
<keyword evidence="3" id="KW-1185">Reference proteome</keyword>
<feature type="chain" id="PRO_5012233111" description="Pilus assembly protein HofP" evidence="1">
    <location>
        <begin position="18"/>
        <end position="114"/>
    </location>
</feature>
<evidence type="ECO:0008006" key="4">
    <source>
        <dbReference type="Google" id="ProtNLM"/>
    </source>
</evidence>
<dbReference type="OrthoDB" id="6540712at2"/>
<dbReference type="AlphaFoldDB" id="A0A1S8CGX5"/>
<protein>
    <recommendedName>
        <fullName evidence="4">Pilus assembly protein HofP</fullName>
    </recommendedName>
</protein>
<comment type="caution">
    <text evidence="2">The sequence shown here is derived from an EMBL/GenBank/DDBJ whole genome shotgun (WGS) entry which is preliminary data.</text>
</comment>
<evidence type="ECO:0000313" key="3">
    <source>
        <dbReference type="Proteomes" id="UP000216021"/>
    </source>
</evidence>
<name>A0A1S8CGX5_9GAMM</name>
<dbReference type="STRING" id="2034155.BMI79_16110"/>
<dbReference type="EMBL" id="MOXD01000009">
    <property type="protein sequence ID" value="OMQ21096.1"/>
    <property type="molecule type" value="Genomic_DNA"/>
</dbReference>